<organism evidence="1 2">
    <name type="scientific">Leptospira noguchii</name>
    <dbReference type="NCBI Taxonomy" id="28182"/>
    <lineage>
        <taxon>Bacteria</taxon>
        <taxon>Pseudomonadati</taxon>
        <taxon>Spirochaetota</taxon>
        <taxon>Spirochaetia</taxon>
        <taxon>Leptospirales</taxon>
        <taxon>Leptospiraceae</taxon>
        <taxon>Leptospira</taxon>
    </lineage>
</organism>
<dbReference type="AlphaFoldDB" id="A0AAE9GDM5"/>
<accession>A0AAE9GDM5</accession>
<evidence type="ECO:0000313" key="1">
    <source>
        <dbReference type="EMBL" id="UOG57921.1"/>
    </source>
</evidence>
<name>A0AAE9GDM5_9LEPT</name>
<reference evidence="1" key="1">
    <citation type="submission" date="2022-02" db="EMBL/GenBank/DDBJ databases">
        <title>The genetically variable rfb locus in Leptospira is a mobile cassette and a molecular signature of serovar identity.</title>
        <authorList>
            <person name="Nieves C."/>
            <person name="Vincent A.T."/>
            <person name="Zarantonelli L."/>
            <person name="Picardeau M."/>
            <person name="Veyrier F.J."/>
            <person name="Buschiazzo A."/>
        </authorList>
    </citation>
    <scope>NUCLEOTIDE SEQUENCE</scope>
    <source>
        <strain evidence="1">IP1512017</strain>
    </source>
</reference>
<protein>
    <submittedName>
        <fullName evidence="1">Uncharacterized protein</fullName>
    </submittedName>
</protein>
<dbReference type="RefSeq" id="WP_243815919.1">
    <property type="nucleotide sequence ID" value="NZ_CP091957.1"/>
</dbReference>
<dbReference type="EMBL" id="CP091957">
    <property type="protein sequence ID" value="UOG57921.1"/>
    <property type="molecule type" value="Genomic_DNA"/>
</dbReference>
<sequence length="168" mass="19659">MTKFIEALNKFSNIPFEDKKELILTIGLMLEKEKFTFTDPLHQVYSGLLPNELINYSMSDDEFNSLIDFLLQHAEFSVERDLLPDIFWALGKSLENRVSLFINNFLLNHWRNDEEVTYQAIIALENNLINESKEILKLISEEDQGKSGTHLRELIEDSLENNDNFWST</sequence>
<dbReference type="Proteomes" id="UP000829829">
    <property type="component" value="Chromosome 1"/>
</dbReference>
<proteinExistence type="predicted"/>
<evidence type="ECO:0000313" key="2">
    <source>
        <dbReference type="Proteomes" id="UP000829829"/>
    </source>
</evidence>
<gene>
    <name evidence="1" type="ORF">MAL03_07335</name>
</gene>